<gene>
    <name evidence="2" type="primary">g5983</name>
    <name evidence="2" type="ORF">VP750_LOCUS5123</name>
</gene>
<dbReference type="Proteomes" id="UP001497392">
    <property type="component" value="Unassembled WGS sequence"/>
</dbReference>
<dbReference type="PANTHER" id="PTHR46142:SF3">
    <property type="entry name" value="F18B13.24 PROTEIN"/>
    <property type="match status" value="1"/>
</dbReference>
<dbReference type="InterPro" id="IPR029068">
    <property type="entry name" value="Glyas_Bleomycin-R_OHBP_Dase"/>
</dbReference>
<organism evidence="2 3">
    <name type="scientific">Coccomyxa viridis</name>
    <dbReference type="NCBI Taxonomy" id="1274662"/>
    <lineage>
        <taxon>Eukaryota</taxon>
        <taxon>Viridiplantae</taxon>
        <taxon>Chlorophyta</taxon>
        <taxon>core chlorophytes</taxon>
        <taxon>Trebouxiophyceae</taxon>
        <taxon>Trebouxiophyceae incertae sedis</taxon>
        <taxon>Coccomyxaceae</taxon>
        <taxon>Coccomyxa</taxon>
    </lineage>
</organism>
<protein>
    <submittedName>
        <fullName evidence="2">G5983 protein</fullName>
    </submittedName>
</protein>
<dbReference type="PANTHER" id="PTHR46142">
    <property type="match status" value="1"/>
</dbReference>
<dbReference type="PROSITE" id="PS51819">
    <property type="entry name" value="VOC"/>
    <property type="match status" value="1"/>
</dbReference>
<feature type="domain" description="VOC" evidence="1">
    <location>
        <begin position="15"/>
        <end position="134"/>
    </location>
</feature>
<dbReference type="InterPro" id="IPR004360">
    <property type="entry name" value="Glyas_Fos-R_dOase_dom"/>
</dbReference>
<accession>A0ABP1FU94</accession>
<dbReference type="CDD" id="cd07245">
    <property type="entry name" value="VOC_like"/>
    <property type="match status" value="1"/>
</dbReference>
<name>A0ABP1FU94_9CHLO</name>
<evidence type="ECO:0000313" key="3">
    <source>
        <dbReference type="Proteomes" id="UP001497392"/>
    </source>
</evidence>
<proteinExistence type="predicted"/>
<dbReference type="Gene3D" id="3.10.180.10">
    <property type="entry name" value="2,3-Dihydroxybiphenyl 1,2-Dioxygenase, domain 1"/>
    <property type="match status" value="1"/>
</dbReference>
<evidence type="ECO:0000313" key="2">
    <source>
        <dbReference type="EMBL" id="CAL5223464.1"/>
    </source>
</evidence>
<dbReference type="SUPFAM" id="SSF54593">
    <property type="entry name" value="Glyoxalase/Bleomycin resistance protein/Dihydroxybiphenyl dioxygenase"/>
    <property type="match status" value="1"/>
</dbReference>
<reference evidence="2 3" key="1">
    <citation type="submission" date="2024-06" db="EMBL/GenBank/DDBJ databases">
        <authorList>
            <person name="Kraege A."/>
            <person name="Thomma B."/>
        </authorList>
    </citation>
    <scope>NUCLEOTIDE SEQUENCE [LARGE SCALE GENOMIC DNA]</scope>
</reference>
<dbReference type="Pfam" id="PF00903">
    <property type="entry name" value="Glyoxalase"/>
    <property type="match status" value="1"/>
</dbReference>
<dbReference type="EMBL" id="CAXHTA020000008">
    <property type="protein sequence ID" value="CAL5223464.1"/>
    <property type="molecule type" value="Genomic_DNA"/>
</dbReference>
<keyword evidence="3" id="KW-1185">Reference proteome</keyword>
<comment type="caution">
    <text evidence="2">The sequence shown here is derived from an EMBL/GenBank/DDBJ whole genome shotgun (WGS) entry which is preliminary data.</text>
</comment>
<sequence length="190" mass="20989">MQFPSGEVSPLPISSISHLSRVVKDVEKSSAFYTNVLGFVPVRRPSSFEFEGSWLLGYGLSLHLIKGTPVREARPINPSDDHTSFQSRSVPEVKKALQKHGIPYVETHVEERGVRITQVFLHDPDHNMIEICDCDCLPIEPLFAQDAKFVQESCAQQNVMALIGQSSMDSSSSHCAGMSPLRHALRSTAA</sequence>
<evidence type="ECO:0000259" key="1">
    <source>
        <dbReference type="PROSITE" id="PS51819"/>
    </source>
</evidence>
<dbReference type="InterPro" id="IPR037523">
    <property type="entry name" value="VOC_core"/>
</dbReference>